<name>A0ABR5TJ47_9EURY</name>
<keyword evidence="8" id="KW-1185">Reference proteome</keyword>
<gene>
    <name evidence="7" type="ORF">AKJ55_02030</name>
</gene>
<evidence type="ECO:0000256" key="1">
    <source>
        <dbReference type="ARBA" id="ARBA00006773"/>
    </source>
</evidence>
<organism evidence="7 8">
    <name type="scientific">candidate division MSBL1 archaeon SCGC-AAA382M17</name>
    <dbReference type="NCBI Taxonomy" id="1698284"/>
    <lineage>
        <taxon>Archaea</taxon>
        <taxon>Methanobacteriati</taxon>
        <taxon>Methanobacteriota</taxon>
        <taxon>candidate division MSBL1</taxon>
    </lineage>
</organism>
<accession>A0ABR5TJ47</accession>
<evidence type="ECO:0000256" key="2">
    <source>
        <dbReference type="ARBA" id="ARBA00012782"/>
    </source>
</evidence>
<proteinExistence type="inferred from homology"/>
<dbReference type="InterPro" id="IPR026912">
    <property type="entry name" value="Adenine_deam_C"/>
</dbReference>
<dbReference type="InterPro" id="IPR006680">
    <property type="entry name" value="Amidohydro-rel"/>
</dbReference>
<dbReference type="PANTHER" id="PTHR11113">
    <property type="entry name" value="N-ACETYLGLUCOSAMINE-6-PHOSPHATE DEACETYLASE"/>
    <property type="match status" value="1"/>
</dbReference>
<dbReference type="Pfam" id="PF01979">
    <property type="entry name" value="Amidohydro_1"/>
    <property type="match status" value="1"/>
</dbReference>
<evidence type="ECO:0000256" key="4">
    <source>
        <dbReference type="ARBA" id="ARBA00047720"/>
    </source>
</evidence>
<comment type="similarity">
    <text evidence="1">Belongs to the metallo-dependent hydrolases superfamily. Adenine deaminase family.</text>
</comment>
<evidence type="ECO:0000313" key="7">
    <source>
        <dbReference type="EMBL" id="KXB07647.1"/>
    </source>
</evidence>
<dbReference type="PANTHER" id="PTHR11113:SF2">
    <property type="entry name" value="ADENINE DEAMINASE"/>
    <property type="match status" value="1"/>
</dbReference>
<keyword evidence="3" id="KW-0378">Hydrolase</keyword>
<reference evidence="7 8" key="1">
    <citation type="journal article" date="2016" name="Sci. Rep.">
        <title>Metabolic traits of an uncultured archaeal lineage -MSBL1- from brine pools of the Red Sea.</title>
        <authorList>
            <person name="Mwirichia R."/>
            <person name="Alam I."/>
            <person name="Rashid M."/>
            <person name="Vinu M."/>
            <person name="Ba-Alawi W."/>
            <person name="Anthony Kamau A."/>
            <person name="Kamanda Ngugi D."/>
            <person name="Goker M."/>
            <person name="Klenk H.P."/>
            <person name="Bajic V."/>
            <person name="Stingl U."/>
        </authorList>
    </citation>
    <scope>NUCLEOTIDE SEQUENCE [LARGE SCALE GENOMIC DNA]</scope>
    <source>
        <strain evidence="7">SCGC-AAA382M17</strain>
    </source>
</reference>
<dbReference type="EMBL" id="LHYI01000062">
    <property type="protein sequence ID" value="KXB07647.1"/>
    <property type="molecule type" value="Genomic_DNA"/>
</dbReference>
<comment type="caution">
    <text evidence="7">The sequence shown here is derived from an EMBL/GenBank/DDBJ whole genome shotgun (WGS) entry which is preliminary data.</text>
</comment>
<evidence type="ECO:0000259" key="5">
    <source>
        <dbReference type="Pfam" id="PF01979"/>
    </source>
</evidence>
<dbReference type="InterPro" id="IPR011059">
    <property type="entry name" value="Metal-dep_hydrolase_composite"/>
</dbReference>
<dbReference type="SUPFAM" id="SSF51338">
    <property type="entry name" value="Composite domain of metallo-dependent hydrolases"/>
    <property type="match status" value="1"/>
</dbReference>
<evidence type="ECO:0000256" key="3">
    <source>
        <dbReference type="ARBA" id="ARBA00022801"/>
    </source>
</evidence>
<feature type="non-terminal residue" evidence="7">
    <location>
        <position position="1"/>
    </location>
</feature>
<sequence length="487" mass="53121">AILWEPLWTGNVLGKEGVKIFLEESKSIPLKVYATASSGVPGAPADLLTPGEEFTIRDLEEMLEWEEVVGLGEVVEFQGVLNGDPEVHRKLEAARKSRKRIDGSACEMEGNDLNSYLAAGVQSDHEATTLEEAIERIRLGARLIIREGSGMRDMANLIGVITEVGLNSRHCCFCVDDKNIGEIEDEGLIDYMVKRAIDAGMDPVEAIQIGSLNAAEYMRVDQDIGSVAPGKKADILMLDDLDNFSISKVLVDGKVVAENGKLIVDMPGPDYPEGMRNSINLKRKLTPEDFVFRSDKEGRTEVRVIKVMEGKIISEKEVESLRVEKGAIQLDPGRDILKVTVVERYGKTAPNIGKGFVEGFGLKRGALAMSITPDVHHLIAIGREEENLSKAVNRLADIQGGIVLCEEGEIVDELSLSIGGIMSGSSYEGVITKLEELRPHVRDLGCKLSSPFMTLAFVGCPTLTSFKISDKGLVDVPNEEIIPYEVG</sequence>
<comment type="catalytic activity">
    <reaction evidence="4">
        <text>adenine + H2O + H(+) = hypoxanthine + NH4(+)</text>
        <dbReference type="Rhea" id="RHEA:23688"/>
        <dbReference type="ChEBI" id="CHEBI:15377"/>
        <dbReference type="ChEBI" id="CHEBI:15378"/>
        <dbReference type="ChEBI" id="CHEBI:16708"/>
        <dbReference type="ChEBI" id="CHEBI:17368"/>
        <dbReference type="ChEBI" id="CHEBI:28938"/>
        <dbReference type="EC" id="3.5.4.2"/>
    </reaction>
</comment>
<dbReference type="Gene3D" id="3.20.20.140">
    <property type="entry name" value="Metal-dependent hydrolases"/>
    <property type="match status" value="1"/>
</dbReference>
<feature type="domain" description="Adenine deaminase C-terminal" evidence="6">
    <location>
        <begin position="312"/>
        <end position="478"/>
    </location>
</feature>
<dbReference type="Proteomes" id="UP000070633">
    <property type="component" value="Unassembled WGS sequence"/>
</dbReference>
<dbReference type="EC" id="3.5.4.2" evidence="2"/>
<evidence type="ECO:0000313" key="8">
    <source>
        <dbReference type="Proteomes" id="UP000070633"/>
    </source>
</evidence>
<dbReference type="InterPro" id="IPR032466">
    <property type="entry name" value="Metal_Hydrolase"/>
</dbReference>
<feature type="domain" description="Amidohydrolase-related" evidence="5">
    <location>
        <begin position="15"/>
        <end position="256"/>
    </location>
</feature>
<evidence type="ECO:0000259" key="6">
    <source>
        <dbReference type="Pfam" id="PF13382"/>
    </source>
</evidence>
<dbReference type="Pfam" id="PF13382">
    <property type="entry name" value="Adenine_deam_C"/>
    <property type="match status" value="1"/>
</dbReference>
<dbReference type="SUPFAM" id="SSF51556">
    <property type="entry name" value="Metallo-dependent hydrolases"/>
    <property type="match status" value="1"/>
</dbReference>
<protein>
    <recommendedName>
        <fullName evidence="2">adenine deaminase</fullName>
        <ecNumber evidence="2">3.5.4.2</ecNumber>
    </recommendedName>
</protein>